<comment type="similarity">
    <text evidence="8">Belongs to the MenA family. Type 1 subfamily.</text>
</comment>
<dbReference type="RefSeq" id="WP_379836937.1">
    <property type="nucleotide sequence ID" value="NZ_JBHRYQ010000001.1"/>
</dbReference>
<gene>
    <name evidence="8" type="primary">menA</name>
    <name evidence="10" type="ORF">ACFOOI_08275</name>
</gene>
<dbReference type="PANTHER" id="PTHR13929:SF0">
    <property type="entry name" value="UBIA PRENYLTRANSFERASE DOMAIN-CONTAINING PROTEIN 1"/>
    <property type="match status" value="1"/>
</dbReference>
<keyword evidence="5 8" id="KW-0812">Transmembrane</keyword>
<dbReference type="Gene3D" id="1.10.357.140">
    <property type="entry name" value="UbiA prenyltransferase"/>
    <property type="match status" value="1"/>
</dbReference>
<dbReference type="InterPro" id="IPR004657">
    <property type="entry name" value="MenA"/>
</dbReference>
<feature type="transmembrane region" description="Helical" evidence="8">
    <location>
        <begin position="147"/>
        <end position="168"/>
    </location>
</feature>
<evidence type="ECO:0000256" key="4">
    <source>
        <dbReference type="ARBA" id="ARBA00022679"/>
    </source>
</evidence>
<protein>
    <recommendedName>
        <fullName evidence="8 9">1,4-dihydroxy-2-naphthoate octaprenyltransferase</fullName>
        <shortName evidence="8">DHNA-octaprenyltransferase</shortName>
        <ecNumber evidence="8 9">2.5.1.74</ecNumber>
    </recommendedName>
</protein>
<dbReference type="Pfam" id="PF01040">
    <property type="entry name" value="UbiA"/>
    <property type="match status" value="1"/>
</dbReference>
<name>A0ABV7YUR1_9BACT</name>
<comment type="caution">
    <text evidence="10">The sequence shown here is derived from an EMBL/GenBank/DDBJ whole genome shotgun (WGS) entry which is preliminary data.</text>
</comment>
<evidence type="ECO:0000313" key="10">
    <source>
        <dbReference type="EMBL" id="MFC3810646.1"/>
    </source>
</evidence>
<evidence type="ECO:0000256" key="7">
    <source>
        <dbReference type="ARBA" id="ARBA00023136"/>
    </source>
</evidence>
<evidence type="ECO:0000256" key="9">
    <source>
        <dbReference type="NCBIfam" id="TIGR00751"/>
    </source>
</evidence>
<proteinExistence type="inferred from homology"/>
<keyword evidence="4 8" id="KW-0808">Transferase</keyword>
<feature type="transmembrane region" description="Helical" evidence="8">
    <location>
        <begin position="12"/>
        <end position="31"/>
    </location>
</feature>
<evidence type="ECO:0000256" key="6">
    <source>
        <dbReference type="ARBA" id="ARBA00022989"/>
    </source>
</evidence>
<sequence>MKHWIEAARPRTLPLALSSIILGSFLAYHSGNFHWKIFGLAVLTTTLLQILSNFANDYGDSQNGADSSDRVGPSRAVQSGVISPAKMFKAVVIFAFLSIISGVLLLYVSFGSFADPAFLRFFGLGLVCILAAYFYTAGKKPYGYSGFGDISVFLFFGLVGVLGSNFLFTHVLDFKLFLPASACGLLATGVLNLNNIRDIESDKKTGKITIPVRLGKKKAILYHFSLLGLALFLTVIFLSKIGFSNYIFLIPFPLILLNGFQLLKLENPDPLLKRLALSTLVFVICLGLSL</sequence>
<keyword evidence="2 8" id="KW-0474">Menaquinone biosynthesis</keyword>
<dbReference type="CDD" id="cd13962">
    <property type="entry name" value="PT_UbiA_UBIAD1"/>
    <property type="match status" value="1"/>
</dbReference>
<evidence type="ECO:0000256" key="3">
    <source>
        <dbReference type="ARBA" id="ARBA00022475"/>
    </source>
</evidence>
<evidence type="ECO:0000313" key="11">
    <source>
        <dbReference type="Proteomes" id="UP001595616"/>
    </source>
</evidence>
<dbReference type="HAMAP" id="MF_01937">
    <property type="entry name" value="MenA_1"/>
    <property type="match status" value="1"/>
</dbReference>
<evidence type="ECO:0000256" key="5">
    <source>
        <dbReference type="ARBA" id="ARBA00022692"/>
    </source>
</evidence>
<evidence type="ECO:0000256" key="1">
    <source>
        <dbReference type="ARBA" id="ARBA00004141"/>
    </source>
</evidence>
<dbReference type="Proteomes" id="UP001595616">
    <property type="component" value="Unassembled WGS sequence"/>
</dbReference>
<dbReference type="PANTHER" id="PTHR13929">
    <property type="entry name" value="1,4-DIHYDROXY-2-NAPHTHOATE OCTAPRENYLTRANSFERASE"/>
    <property type="match status" value="1"/>
</dbReference>
<comment type="pathway">
    <text evidence="8">Quinol/quinone metabolism; menaquinone biosynthesis; menaquinol from 1,4-dihydroxy-2-naphthoate: step 1/2.</text>
</comment>
<reference evidence="11" key="1">
    <citation type="journal article" date="2019" name="Int. J. Syst. Evol. Microbiol.">
        <title>The Global Catalogue of Microorganisms (GCM) 10K type strain sequencing project: providing services to taxonomists for standard genome sequencing and annotation.</title>
        <authorList>
            <consortium name="The Broad Institute Genomics Platform"/>
            <consortium name="The Broad Institute Genome Sequencing Center for Infectious Disease"/>
            <person name="Wu L."/>
            <person name="Ma J."/>
        </authorList>
    </citation>
    <scope>NUCLEOTIDE SEQUENCE [LARGE SCALE GENOMIC DNA]</scope>
    <source>
        <strain evidence="11">CECT 7956</strain>
    </source>
</reference>
<keyword evidence="7 8" id="KW-0472">Membrane</keyword>
<evidence type="ECO:0000256" key="8">
    <source>
        <dbReference type="HAMAP-Rule" id="MF_01937"/>
    </source>
</evidence>
<dbReference type="GO" id="GO:0046428">
    <property type="term" value="F:1,4-dihydroxy-2-naphthoate polyprenyltransferase activity"/>
    <property type="evidence" value="ECO:0007669"/>
    <property type="project" value="UniProtKB-EC"/>
</dbReference>
<organism evidence="10 11">
    <name type="scientific">Lacihabitans lacunae</name>
    <dbReference type="NCBI Taxonomy" id="1028214"/>
    <lineage>
        <taxon>Bacteria</taxon>
        <taxon>Pseudomonadati</taxon>
        <taxon>Bacteroidota</taxon>
        <taxon>Cytophagia</taxon>
        <taxon>Cytophagales</taxon>
        <taxon>Leadbetterellaceae</taxon>
        <taxon>Lacihabitans</taxon>
    </lineage>
</organism>
<dbReference type="NCBIfam" id="NF004750">
    <property type="entry name" value="PRK06080.1-2"/>
    <property type="match status" value="1"/>
</dbReference>
<comment type="function">
    <text evidence="8">Conversion of 1,4-dihydroxy-2-naphthoate (DHNA) to demethylmenaquinone (DMK).</text>
</comment>
<evidence type="ECO:0000256" key="2">
    <source>
        <dbReference type="ARBA" id="ARBA00022428"/>
    </source>
</evidence>
<keyword evidence="11" id="KW-1185">Reference proteome</keyword>
<dbReference type="NCBIfam" id="TIGR00751">
    <property type="entry name" value="menA"/>
    <property type="match status" value="1"/>
</dbReference>
<feature type="transmembrane region" description="Helical" evidence="8">
    <location>
        <begin position="117"/>
        <end position="135"/>
    </location>
</feature>
<feature type="transmembrane region" description="Helical" evidence="8">
    <location>
        <begin position="90"/>
        <end position="111"/>
    </location>
</feature>
<dbReference type="InterPro" id="IPR000537">
    <property type="entry name" value="UbiA_prenyltransferase"/>
</dbReference>
<dbReference type="EMBL" id="JBHRYQ010000001">
    <property type="protein sequence ID" value="MFC3810646.1"/>
    <property type="molecule type" value="Genomic_DNA"/>
</dbReference>
<feature type="transmembrane region" description="Helical" evidence="8">
    <location>
        <begin position="219"/>
        <end position="237"/>
    </location>
</feature>
<feature type="transmembrane region" description="Helical" evidence="8">
    <location>
        <begin position="243"/>
        <end position="260"/>
    </location>
</feature>
<comment type="catalytic activity">
    <reaction evidence="8">
        <text>an all-trans-polyprenyl diphosphate + 1,4-dihydroxy-2-naphthoate + H(+) = a 2-demethylmenaquinol + CO2 + diphosphate</text>
        <dbReference type="Rhea" id="RHEA:26478"/>
        <dbReference type="Rhea" id="RHEA-COMP:9563"/>
        <dbReference type="Rhea" id="RHEA-COMP:9564"/>
        <dbReference type="ChEBI" id="CHEBI:11173"/>
        <dbReference type="ChEBI" id="CHEBI:15378"/>
        <dbReference type="ChEBI" id="CHEBI:16526"/>
        <dbReference type="ChEBI" id="CHEBI:33019"/>
        <dbReference type="ChEBI" id="CHEBI:55437"/>
        <dbReference type="ChEBI" id="CHEBI:58914"/>
        <dbReference type="EC" id="2.5.1.74"/>
    </reaction>
</comment>
<dbReference type="Gene3D" id="1.20.120.1780">
    <property type="entry name" value="UbiA prenyltransferase"/>
    <property type="match status" value="1"/>
</dbReference>
<comment type="subcellular location">
    <subcellularLocation>
        <location evidence="8">Cell membrane</location>
        <topology evidence="8">Multi-pass membrane protein</topology>
    </subcellularLocation>
    <subcellularLocation>
        <location evidence="1">Membrane</location>
        <topology evidence="1">Multi-pass membrane protein</topology>
    </subcellularLocation>
</comment>
<dbReference type="InterPro" id="IPR026046">
    <property type="entry name" value="UBIAD1"/>
</dbReference>
<keyword evidence="3 8" id="KW-1003">Cell membrane</keyword>
<keyword evidence="6 8" id="KW-1133">Transmembrane helix</keyword>
<accession>A0ABV7YUR1</accession>
<dbReference type="EC" id="2.5.1.74" evidence="8 9"/>
<dbReference type="InterPro" id="IPR044878">
    <property type="entry name" value="UbiA_sf"/>
</dbReference>
<dbReference type="PIRSF" id="PIRSF005355">
    <property type="entry name" value="UBIAD1"/>
    <property type="match status" value="1"/>
</dbReference>
<feature type="transmembrane region" description="Helical" evidence="8">
    <location>
        <begin position="37"/>
        <end position="55"/>
    </location>
</feature>